<dbReference type="AlphaFoldDB" id="A0A8B8QJN6"/>
<keyword evidence="2" id="KW-1185">Reference proteome</keyword>
<gene>
    <name evidence="3" type="primary">LOC115753027</name>
</gene>
<feature type="transmembrane region" description="Helical" evidence="1">
    <location>
        <begin position="198"/>
        <end position="225"/>
    </location>
</feature>
<evidence type="ECO:0000313" key="3">
    <source>
        <dbReference type="RefSeq" id="XP_030547356.2"/>
    </source>
</evidence>
<dbReference type="RefSeq" id="XP_030547356.2">
    <property type="nucleotide sequence ID" value="XM_030691496.2"/>
</dbReference>
<evidence type="ECO:0000313" key="2">
    <source>
        <dbReference type="Proteomes" id="UP000827889"/>
    </source>
</evidence>
<keyword evidence="1" id="KW-0812">Transmembrane</keyword>
<keyword evidence="1" id="KW-0472">Membrane</keyword>
<sequence>MSSMLFFSLSSSPLSPPRTPIRLPHPTPLILRSHVGSRFSGRPPEAGTLALSPKLSSVGPDGNPLGLLCGGGRRRRRRGRGIAAFVSDAESAGSVEVDEAERAARGESTMPERFRHLNREAPDPPIRWPLFVALAFLIYAWRAVLFELSNWKKAALAIVGFVGYLLKLALALIFHFIGDPITFTIRCIETAIYSVRAFYSGIVAYAPVPELTVIIMLASAVVAIGEAVVPNCVSSQPYSLTVAGLIGYAAVRGYISEPALWTLLVGLYGFSRVIKKRDNVSSVLPAAAVMAAIGEPWVRVVVIASYLALAISHHSRQLSEGKEVEEVGTNRRVPMPLFVAALAIGIRVAAKWVGHRHLTWMIV</sequence>
<dbReference type="InterPro" id="IPR056894">
    <property type="entry name" value="AtTam38"/>
</dbReference>
<dbReference type="KEGG" id="rarg:115753027"/>
<feature type="transmembrane region" description="Helical" evidence="1">
    <location>
        <begin position="154"/>
        <end position="177"/>
    </location>
</feature>
<dbReference type="Pfam" id="PF25114">
    <property type="entry name" value="AtTam38"/>
    <property type="match status" value="1"/>
</dbReference>
<name>A0A8B8QJN6_9MYRT</name>
<keyword evidence="1" id="KW-1133">Transmembrane helix</keyword>
<protein>
    <submittedName>
        <fullName evidence="3">Uncharacterized protein LOC115753027</fullName>
    </submittedName>
</protein>
<proteinExistence type="predicted"/>
<organism evidence="2 3">
    <name type="scientific">Rhodamnia argentea</name>
    <dbReference type="NCBI Taxonomy" id="178133"/>
    <lineage>
        <taxon>Eukaryota</taxon>
        <taxon>Viridiplantae</taxon>
        <taxon>Streptophyta</taxon>
        <taxon>Embryophyta</taxon>
        <taxon>Tracheophyta</taxon>
        <taxon>Spermatophyta</taxon>
        <taxon>Magnoliopsida</taxon>
        <taxon>eudicotyledons</taxon>
        <taxon>Gunneridae</taxon>
        <taxon>Pentapetalae</taxon>
        <taxon>rosids</taxon>
        <taxon>malvids</taxon>
        <taxon>Myrtales</taxon>
        <taxon>Myrtaceae</taxon>
        <taxon>Myrtoideae</taxon>
        <taxon>Myrteae</taxon>
        <taxon>Australasian group</taxon>
        <taxon>Rhodamnia</taxon>
    </lineage>
</organism>
<accession>A0A8B8QJN6</accession>
<reference evidence="3" key="1">
    <citation type="submission" date="2025-08" db="UniProtKB">
        <authorList>
            <consortium name="RefSeq"/>
        </authorList>
    </citation>
    <scope>IDENTIFICATION</scope>
    <source>
        <tissue evidence="3">Leaf</tissue>
    </source>
</reference>
<dbReference type="Proteomes" id="UP000827889">
    <property type="component" value="Chromosome 9"/>
</dbReference>
<dbReference type="GeneID" id="115753027"/>
<feature type="transmembrane region" description="Helical" evidence="1">
    <location>
        <begin position="125"/>
        <end position="142"/>
    </location>
</feature>
<evidence type="ECO:0000256" key="1">
    <source>
        <dbReference type="SAM" id="Phobius"/>
    </source>
</evidence>
<feature type="transmembrane region" description="Helical" evidence="1">
    <location>
        <begin position="245"/>
        <end position="270"/>
    </location>
</feature>